<feature type="chain" id="PRO_5014111160" description="Secretion system C-terminal sorting domain-containing protein" evidence="2">
    <location>
        <begin position="21"/>
        <end position="417"/>
    </location>
</feature>
<evidence type="ECO:0000313" key="4">
    <source>
        <dbReference type="EMBL" id="PKR81365.1"/>
    </source>
</evidence>
<organism evidence="4 5">
    <name type="scientific">Brumimicrobium salinarum</name>
    <dbReference type="NCBI Taxonomy" id="2058658"/>
    <lineage>
        <taxon>Bacteria</taxon>
        <taxon>Pseudomonadati</taxon>
        <taxon>Bacteroidota</taxon>
        <taxon>Flavobacteriia</taxon>
        <taxon>Flavobacteriales</taxon>
        <taxon>Crocinitomicaceae</taxon>
        <taxon>Brumimicrobium</taxon>
    </lineage>
</organism>
<dbReference type="Pfam" id="PF18962">
    <property type="entry name" value="Por_Secre_tail"/>
    <property type="match status" value="1"/>
</dbReference>
<evidence type="ECO:0000256" key="2">
    <source>
        <dbReference type="SAM" id="SignalP"/>
    </source>
</evidence>
<dbReference type="OrthoDB" id="629570at2"/>
<sequence>MKKTLLYTALFFAGSQFINAQSVSETVSIGANYSNETWYSLENGEQGTASASAWDLSFDLSGFGTSIRINSGNGVMLYAYPNGDITDWTTVDTTGITSWDAQYNDETTWFNGAFDKNVNPNDPFDVGWGTYDMNTHVISGDSIFIIKLMDDSYRKLRIDDMSNGAFNFTFAMLDGTDETQASVTKADYQDKLFGYYSIQNESAVDHEPVAVENWDLFFGKYTGFIPTPYNLTGIIAGPNTEVVQIDGVTDVANYNDWGAETFTTDISTIGADWKEFDMGTYEYNVVNDRVYFVKTQVGDVWKVIPTGFGGSSDGNFEFTKEKISALSLDENGLEKAEVLVYPNPASDKVSVLLNNMEAKVISVQILNMQGQIVFEKNLVGKSNFDVKNIPVHAFGSGVYQVKVDNGTHRFNQKLMIK</sequence>
<evidence type="ECO:0000256" key="1">
    <source>
        <dbReference type="ARBA" id="ARBA00022729"/>
    </source>
</evidence>
<protein>
    <recommendedName>
        <fullName evidence="3">Secretion system C-terminal sorting domain-containing protein</fullName>
    </recommendedName>
</protein>
<gene>
    <name evidence="4" type="ORF">CW751_04730</name>
</gene>
<accession>A0A2I0R457</accession>
<proteinExistence type="predicted"/>
<keyword evidence="5" id="KW-1185">Reference proteome</keyword>
<evidence type="ECO:0000259" key="3">
    <source>
        <dbReference type="Pfam" id="PF18962"/>
    </source>
</evidence>
<dbReference type="InterPro" id="IPR026444">
    <property type="entry name" value="Secre_tail"/>
</dbReference>
<dbReference type="AlphaFoldDB" id="A0A2I0R457"/>
<feature type="domain" description="Secretion system C-terminal sorting" evidence="3">
    <location>
        <begin position="340"/>
        <end position="416"/>
    </location>
</feature>
<dbReference type="RefSeq" id="WP_101333846.1">
    <property type="nucleotide sequence ID" value="NZ_PJNI01000003.1"/>
</dbReference>
<reference evidence="4 5" key="1">
    <citation type="submission" date="2017-12" db="EMBL/GenBank/DDBJ databases">
        <title>The draft genome sequence of Brumimicrobium saltpan LHR20.</title>
        <authorList>
            <person name="Do Z.-J."/>
            <person name="Luo H.-R."/>
        </authorList>
    </citation>
    <scope>NUCLEOTIDE SEQUENCE [LARGE SCALE GENOMIC DNA]</scope>
    <source>
        <strain evidence="4 5">LHR20</strain>
    </source>
</reference>
<comment type="caution">
    <text evidence="4">The sequence shown here is derived from an EMBL/GenBank/DDBJ whole genome shotgun (WGS) entry which is preliminary data.</text>
</comment>
<feature type="signal peptide" evidence="2">
    <location>
        <begin position="1"/>
        <end position="20"/>
    </location>
</feature>
<dbReference type="NCBIfam" id="TIGR04183">
    <property type="entry name" value="Por_Secre_tail"/>
    <property type="match status" value="1"/>
</dbReference>
<name>A0A2I0R457_9FLAO</name>
<keyword evidence="1 2" id="KW-0732">Signal</keyword>
<dbReference type="Proteomes" id="UP000236654">
    <property type="component" value="Unassembled WGS sequence"/>
</dbReference>
<evidence type="ECO:0000313" key="5">
    <source>
        <dbReference type="Proteomes" id="UP000236654"/>
    </source>
</evidence>
<dbReference type="EMBL" id="PJNI01000003">
    <property type="protein sequence ID" value="PKR81365.1"/>
    <property type="molecule type" value="Genomic_DNA"/>
</dbReference>